<evidence type="ECO:0000313" key="2">
    <source>
        <dbReference type="Proteomes" id="UP001234989"/>
    </source>
</evidence>
<proteinExistence type="predicted"/>
<dbReference type="Proteomes" id="UP001234989">
    <property type="component" value="Chromosome 8"/>
</dbReference>
<organism evidence="1 2">
    <name type="scientific">Solanum verrucosum</name>
    <dbReference type="NCBI Taxonomy" id="315347"/>
    <lineage>
        <taxon>Eukaryota</taxon>
        <taxon>Viridiplantae</taxon>
        <taxon>Streptophyta</taxon>
        <taxon>Embryophyta</taxon>
        <taxon>Tracheophyta</taxon>
        <taxon>Spermatophyta</taxon>
        <taxon>Magnoliopsida</taxon>
        <taxon>eudicotyledons</taxon>
        <taxon>Gunneridae</taxon>
        <taxon>Pentapetalae</taxon>
        <taxon>asterids</taxon>
        <taxon>lamiids</taxon>
        <taxon>Solanales</taxon>
        <taxon>Solanaceae</taxon>
        <taxon>Solanoideae</taxon>
        <taxon>Solaneae</taxon>
        <taxon>Solanum</taxon>
    </lineage>
</organism>
<dbReference type="SUPFAM" id="SSF54001">
    <property type="entry name" value="Cysteine proteinases"/>
    <property type="match status" value="1"/>
</dbReference>
<dbReference type="InterPro" id="IPR038765">
    <property type="entry name" value="Papain-like_cys_pep_sf"/>
</dbReference>
<name>A0AAF0UAW1_SOLVR</name>
<sequence>MFAVSGNIRKIMLPTCNKMLMISSFKCWIGSMTKRGKQVWKSKVYFDENGSYTSCLYVGHGLGAFYGLLRFDVTSASCGFTSTTHDPCMDISLDLSACNSSQKDFASKSSKPNESLVGCLDLFIRPEKLGSDQKLYCENYQE</sequence>
<keyword evidence="2" id="KW-1185">Reference proteome</keyword>
<accession>A0AAF0UAW1</accession>
<reference evidence="1" key="1">
    <citation type="submission" date="2023-08" db="EMBL/GenBank/DDBJ databases">
        <title>A de novo genome assembly of Solanum verrucosum Schlechtendal, a Mexican diploid species geographically isolated from the other diploid A-genome species in potato relatives.</title>
        <authorList>
            <person name="Hosaka K."/>
        </authorList>
    </citation>
    <scope>NUCLEOTIDE SEQUENCE</scope>
    <source>
        <tissue evidence="1">Young leaves</tissue>
    </source>
</reference>
<dbReference type="Gene3D" id="3.90.70.10">
    <property type="entry name" value="Cysteine proteinases"/>
    <property type="match status" value="1"/>
</dbReference>
<dbReference type="EMBL" id="CP133619">
    <property type="protein sequence ID" value="WMV42206.1"/>
    <property type="molecule type" value="Genomic_DNA"/>
</dbReference>
<gene>
    <name evidence="1" type="ORF">MTR67_035591</name>
</gene>
<protein>
    <submittedName>
        <fullName evidence="1">Uncharacterized protein</fullName>
    </submittedName>
</protein>
<dbReference type="AlphaFoldDB" id="A0AAF0UAW1"/>
<evidence type="ECO:0000313" key="1">
    <source>
        <dbReference type="EMBL" id="WMV42206.1"/>
    </source>
</evidence>